<dbReference type="GO" id="GO:0035556">
    <property type="term" value="P:intracellular signal transduction"/>
    <property type="evidence" value="ECO:0007669"/>
    <property type="project" value="InterPro"/>
</dbReference>
<dbReference type="EMBL" id="NCDQ01000574">
    <property type="protein sequence ID" value="OYW97924.1"/>
    <property type="molecule type" value="Genomic_DNA"/>
</dbReference>
<dbReference type="Proteomes" id="UP000215616">
    <property type="component" value="Unassembled WGS sequence"/>
</dbReference>
<comment type="caution">
    <text evidence="2">The sequence shown here is derived from an EMBL/GenBank/DDBJ whole genome shotgun (WGS) entry which is preliminary data.</text>
</comment>
<accession>A0A258CQF8</accession>
<protein>
    <recommendedName>
        <fullName evidence="1">Guanylate cyclase domain-containing protein</fullName>
    </recommendedName>
</protein>
<reference evidence="2 3" key="1">
    <citation type="submission" date="2017-03" db="EMBL/GenBank/DDBJ databases">
        <title>Lifting the veil on microbial sulfur biogeochemistry in mining wastewaters.</title>
        <authorList>
            <person name="Kantor R.S."/>
            <person name="Colenbrander Nelson T."/>
            <person name="Marshall S."/>
            <person name="Bennett D."/>
            <person name="Apte S."/>
            <person name="Camacho D."/>
            <person name="Thomas B.C."/>
            <person name="Warren L.A."/>
            <person name="Banfield J.F."/>
        </authorList>
    </citation>
    <scope>NUCLEOTIDE SEQUENCE [LARGE SCALE GENOMIC DNA]</scope>
    <source>
        <strain evidence="2">32-67-7</strain>
    </source>
</reference>
<sequence>SPPVEVSLAAHDGQALAWIYRNGRVLSRYDGPGGEVTLVARLDAQALGRFERQFPSARVSAAVD</sequence>
<organism evidence="2 3">
    <name type="scientific">Caulobacter vibrioides</name>
    <name type="common">Caulobacter crescentus</name>
    <dbReference type="NCBI Taxonomy" id="155892"/>
    <lineage>
        <taxon>Bacteria</taxon>
        <taxon>Pseudomonadati</taxon>
        <taxon>Pseudomonadota</taxon>
        <taxon>Alphaproteobacteria</taxon>
        <taxon>Caulobacterales</taxon>
        <taxon>Caulobacteraceae</taxon>
        <taxon>Caulobacter</taxon>
    </lineage>
</organism>
<feature type="domain" description="Guanylate cyclase" evidence="1">
    <location>
        <begin position="1"/>
        <end position="43"/>
    </location>
</feature>
<evidence type="ECO:0000259" key="1">
    <source>
        <dbReference type="PROSITE" id="PS50125"/>
    </source>
</evidence>
<dbReference type="InterPro" id="IPR001054">
    <property type="entry name" value="A/G_cyclase"/>
</dbReference>
<feature type="non-terminal residue" evidence="2">
    <location>
        <position position="1"/>
    </location>
</feature>
<dbReference type="GO" id="GO:0009190">
    <property type="term" value="P:cyclic nucleotide biosynthetic process"/>
    <property type="evidence" value="ECO:0007669"/>
    <property type="project" value="InterPro"/>
</dbReference>
<dbReference type="PROSITE" id="PS50125">
    <property type="entry name" value="GUANYLATE_CYCLASE_2"/>
    <property type="match status" value="1"/>
</dbReference>
<evidence type="ECO:0000313" key="2">
    <source>
        <dbReference type="EMBL" id="OYW97924.1"/>
    </source>
</evidence>
<evidence type="ECO:0000313" key="3">
    <source>
        <dbReference type="Proteomes" id="UP000215616"/>
    </source>
</evidence>
<name>A0A258CQF8_CAUVI</name>
<proteinExistence type="predicted"/>
<gene>
    <name evidence="2" type="ORF">B7Z12_20745</name>
</gene>
<dbReference type="AlphaFoldDB" id="A0A258CQF8"/>